<evidence type="ECO:0000256" key="5">
    <source>
        <dbReference type="ARBA" id="ARBA00022519"/>
    </source>
</evidence>
<dbReference type="RefSeq" id="WP_045036825.1">
    <property type="nucleotide sequence ID" value="NZ_JZSR01000013.1"/>
</dbReference>
<evidence type="ECO:0000256" key="7">
    <source>
        <dbReference type="ARBA" id="ARBA00022989"/>
    </source>
</evidence>
<dbReference type="InterPro" id="IPR010052">
    <property type="entry name" value="T2SS_protein-GspI"/>
</dbReference>
<keyword evidence="8" id="KW-0472">Membrane</keyword>
<dbReference type="Proteomes" id="UP000241954">
    <property type="component" value="Unassembled WGS sequence"/>
</dbReference>
<dbReference type="Gene3D" id="3.30.1300.30">
    <property type="entry name" value="GSPII I/J protein-like"/>
    <property type="match status" value="1"/>
</dbReference>
<dbReference type="AlphaFoldDB" id="A0A0D8P353"/>
<evidence type="ECO:0000256" key="6">
    <source>
        <dbReference type="ARBA" id="ARBA00022692"/>
    </source>
</evidence>
<dbReference type="PROSITE" id="PS00409">
    <property type="entry name" value="PROKAR_NTER_METHYL"/>
    <property type="match status" value="1"/>
</dbReference>
<dbReference type="STRING" id="56192.UB38_10095"/>
<gene>
    <name evidence="11" type="primary">gspI</name>
    <name evidence="11" type="ORF">C9I88_19290</name>
    <name evidence="12" type="ORF">C9J52_10610</name>
</gene>
<dbReference type="GO" id="GO:0015628">
    <property type="term" value="P:protein secretion by the type II secretion system"/>
    <property type="evidence" value="ECO:0007669"/>
    <property type="project" value="UniProtKB-UniRule"/>
</dbReference>
<protein>
    <recommendedName>
        <fullName evidence="9">Type II secretion system protein I</fullName>
        <shortName evidence="9">T2SS minor pseudopilin I</shortName>
    </recommendedName>
</protein>
<dbReference type="GO" id="GO:0015627">
    <property type="term" value="C:type II protein secretion system complex"/>
    <property type="evidence" value="ECO:0007669"/>
    <property type="project" value="UniProtKB-UniRule"/>
</dbReference>
<keyword evidence="7" id="KW-1133">Transmembrane helix</keyword>
<sequence length="119" mass="13172">MKRSQGFTLLEVLVALAIFAVAALSVVRAVSQNLNSLGYLEQKTLASMVADNELAQLHLSGEYPSSVKRGKSSLADQEWYWTVTSTKTQQKLLRQIEISVATDSQRKHSVITVKTYVSN</sequence>
<comment type="function">
    <text evidence="9">Component of the type II secretion system required for the energy-dependent secretion of extracellular factors such as proteases and toxins from the periplasm.</text>
</comment>
<dbReference type="InterPro" id="IPR012902">
    <property type="entry name" value="N_methyl_site"/>
</dbReference>
<dbReference type="GO" id="GO:0005886">
    <property type="term" value="C:plasma membrane"/>
    <property type="evidence" value="ECO:0007669"/>
    <property type="project" value="UniProtKB-SubCell"/>
</dbReference>
<dbReference type="PANTHER" id="PTHR38779">
    <property type="entry name" value="TYPE II SECRETION SYSTEM PROTEIN I-RELATED"/>
    <property type="match status" value="1"/>
</dbReference>
<dbReference type="GeneID" id="93549784"/>
<dbReference type="Pfam" id="PF02501">
    <property type="entry name" value="T2SSI"/>
    <property type="match status" value="1"/>
</dbReference>
<dbReference type="NCBIfam" id="TIGR02532">
    <property type="entry name" value="IV_pilin_GFxxxE"/>
    <property type="match status" value="1"/>
</dbReference>
<evidence type="ECO:0000259" key="10">
    <source>
        <dbReference type="Pfam" id="PF02501"/>
    </source>
</evidence>
<name>A0A0D8P353_9GAMM</name>
<dbReference type="OrthoDB" id="6121517at2"/>
<evidence type="ECO:0000313" key="14">
    <source>
        <dbReference type="Proteomes" id="UP000241954"/>
    </source>
</evidence>
<evidence type="ECO:0000256" key="9">
    <source>
        <dbReference type="RuleBase" id="RU368030"/>
    </source>
</evidence>
<evidence type="ECO:0000256" key="4">
    <source>
        <dbReference type="ARBA" id="ARBA00022481"/>
    </source>
</evidence>
<dbReference type="InterPro" id="IPR003413">
    <property type="entry name" value="T2SS_GspI_C"/>
</dbReference>
<comment type="subunit">
    <text evidence="9">Type II secretion is composed of four main components: the outer membrane complex, the inner membrane complex, the cytoplasmic secretion ATPase and the periplasm-spanning pseudopilus.</text>
</comment>
<keyword evidence="4 9" id="KW-0488">Methylation</keyword>
<evidence type="ECO:0000256" key="8">
    <source>
        <dbReference type="ARBA" id="ARBA00023136"/>
    </source>
</evidence>
<comment type="caution">
    <text evidence="11">The sequence shown here is derived from an EMBL/GenBank/DDBJ whole genome shotgun (WGS) entry which is preliminary data.</text>
</comment>
<feature type="domain" description="Type II secretion system protein GspI C-terminal" evidence="10">
    <location>
        <begin position="40"/>
        <end position="118"/>
    </location>
</feature>
<comment type="subcellular location">
    <subcellularLocation>
        <location evidence="1 9">Cell inner membrane</location>
        <topology evidence="1 9">Single-pass membrane protein</topology>
    </subcellularLocation>
</comment>
<evidence type="ECO:0000313" key="11">
    <source>
        <dbReference type="EMBL" id="PSV89048.1"/>
    </source>
</evidence>
<dbReference type="Proteomes" id="UP000241190">
    <property type="component" value="Unassembled WGS sequence"/>
</dbReference>
<dbReference type="InterPro" id="IPR045584">
    <property type="entry name" value="Pilin-like"/>
</dbReference>
<keyword evidence="5 9" id="KW-0997">Cell inner membrane</keyword>
<reference evidence="11 14" key="1">
    <citation type="submission" date="2018-01" db="EMBL/GenBank/DDBJ databases">
        <title>Whole genome sequencing of Histamine producing bacteria.</title>
        <authorList>
            <person name="Butler K."/>
        </authorList>
    </citation>
    <scope>NUCLEOTIDE SEQUENCE [LARGE SCALE GENOMIC DNA]</scope>
    <source>
        <strain evidence="12 13">ATCC 51761</strain>
        <strain evidence="11 14">NCIMB 13481</strain>
    </source>
</reference>
<comment type="PTM">
    <text evidence="9">Cleaved by prepilin peptidase.</text>
</comment>
<evidence type="ECO:0000256" key="2">
    <source>
        <dbReference type="ARBA" id="ARBA00008358"/>
    </source>
</evidence>
<evidence type="ECO:0000313" key="12">
    <source>
        <dbReference type="EMBL" id="PSW96354.1"/>
    </source>
</evidence>
<dbReference type="NCBIfam" id="TIGR01707">
    <property type="entry name" value="gspI"/>
    <property type="match status" value="1"/>
</dbReference>
<comment type="similarity">
    <text evidence="2 9">Belongs to the GSP I family.</text>
</comment>
<organism evidence="11 14">
    <name type="scientific">Photobacterium iliopiscarium</name>
    <dbReference type="NCBI Taxonomy" id="56192"/>
    <lineage>
        <taxon>Bacteria</taxon>
        <taxon>Pseudomonadati</taxon>
        <taxon>Pseudomonadota</taxon>
        <taxon>Gammaproteobacteria</taxon>
        <taxon>Vibrionales</taxon>
        <taxon>Vibrionaceae</taxon>
        <taxon>Photobacterium</taxon>
    </lineage>
</organism>
<dbReference type="SUPFAM" id="SSF54523">
    <property type="entry name" value="Pili subunits"/>
    <property type="match status" value="1"/>
</dbReference>
<dbReference type="Pfam" id="PF07963">
    <property type="entry name" value="N_methyl"/>
    <property type="match status" value="1"/>
</dbReference>
<keyword evidence="13" id="KW-1185">Reference proteome</keyword>
<dbReference type="EMBL" id="PYLW01000036">
    <property type="protein sequence ID" value="PSV89048.1"/>
    <property type="molecule type" value="Genomic_DNA"/>
</dbReference>
<dbReference type="GeneID" id="69965953"/>
<evidence type="ECO:0000313" key="13">
    <source>
        <dbReference type="Proteomes" id="UP000241190"/>
    </source>
</evidence>
<keyword evidence="6" id="KW-0812">Transmembrane</keyword>
<dbReference type="EMBL" id="PYOP01000015">
    <property type="protein sequence ID" value="PSW96354.1"/>
    <property type="molecule type" value="Genomic_DNA"/>
</dbReference>
<evidence type="ECO:0000256" key="3">
    <source>
        <dbReference type="ARBA" id="ARBA00022475"/>
    </source>
</evidence>
<accession>A0A0D8P353</accession>
<proteinExistence type="inferred from homology"/>
<evidence type="ECO:0000256" key="1">
    <source>
        <dbReference type="ARBA" id="ARBA00004377"/>
    </source>
</evidence>
<keyword evidence="3" id="KW-1003">Cell membrane</keyword>
<dbReference type="PANTHER" id="PTHR38779:SF2">
    <property type="entry name" value="TYPE II SECRETION SYSTEM PROTEIN I-RELATED"/>
    <property type="match status" value="1"/>
</dbReference>